<proteinExistence type="predicted"/>
<evidence type="ECO:0000313" key="7">
    <source>
        <dbReference type="EMBL" id="KAK5873132.1"/>
    </source>
</evidence>
<dbReference type="Pfam" id="PF00386">
    <property type="entry name" value="C1q"/>
    <property type="match status" value="1"/>
</dbReference>
<evidence type="ECO:0000256" key="4">
    <source>
        <dbReference type="SAM" id="MobiDB-lite"/>
    </source>
</evidence>
<keyword evidence="8" id="KW-1185">Reference proteome</keyword>
<dbReference type="PANTHER" id="PTHR15427">
    <property type="entry name" value="EMILIN ELASTIN MICROFIBRIL INTERFACE-LOCATED PROTEIN ELASTIN MICROFIBRIL INTERFACER"/>
    <property type="match status" value="1"/>
</dbReference>
<dbReference type="PROSITE" id="PS51257">
    <property type="entry name" value="PROKAR_LIPOPROTEIN"/>
    <property type="match status" value="1"/>
</dbReference>
<dbReference type="PROSITE" id="PS50871">
    <property type="entry name" value="C1Q"/>
    <property type="match status" value="1"/>
</dbReference>
<organism evidence="7 8">
    <name type="scientific">Eleginops maclovinus</name>
    <name type="common">Patagonian blennie</name>
    <name type="synonym">Eleginus maclovinus</name>
    <dbReference type="NCBI Taxonomy" id="56733"/>
    <lineage>
        <taxon>Eukaryota</taxon>
        <taxon>Metazoa</taxon>
        <taxon>Chordata</taxon>
        <taxon>Craniata</taxon>
        <taxon>Vertebrata</taxon>
        <taxon>Euteleostomi</taxon>
        <taxon>Actinopterygii</taxon>
        <taxon>Neopterygii</taxon>
        <taxon>Teleostei</taxon>
        <taxon>Neoteleostei</taxon>
        <taxon>Acanthomorphata</taxon>
        <taxon>Eupercaria</taxon>
        <taxon>Perciformes</taxon>
        <taxon>Notothenioidei</taxon>
        <taxon>Eleginopidae</taxon>
        <taxon>Eleginops</taxon>
    </lineage>
</organism>
<evidence type="ECO:0000256" key="5">
    <source>
        <dbReference type="SAM" id="SignalP"/>
    </source>
</evidence>
<keyword evidence="5" id="KW-0732">Signal</keyword>
<name>A0AAN8AXY1_ELEMC</name>
<dbReference type="Gene3D" id="2.60.120.40">
    <property type="match status" value="1"/>
</dbReference>
<reference evidence="7 8" key="1">
    <citation type="journal article" date="2023" name="Genes (Basel)">
        <title>Chromosome-Level Genome Assembly and Circadian Gene Repertoire of the Patagonia Blennie Eleginops maclovinus-The Closest Ancestral Proxy of Antarctic Cryonotothenioids.</title>
        <authorList>
            <person name="Cheng C.C."/>
            <person name="Rivera-Colon A.G."/>
            <person name="Minhas B.F."/>
            <person name="Wilson L."/>
            <person name="Rayamajhi N."/>
            <person name="Vargas-Chacoff L."/>
            <person name="Catchen J.M."/>
        </authorList>
    </citation>
    <scope>NUCLEOTIDE SEQUENCE [LARGE SCALE GENOMIC DNA]</scope>
    <source>
        <strain evidence="7">JMC-PN-2008</strain>
    </source>
</reference>
<evidence type="ECO:0000313" key="8">
    <source>
        <dbReference type="Proteomes" id="UP001346869"/>
    </source>
</evidence>
<reference evidence="7 8" key="2">
    <citation type="journal article" date="2023" name="Mol. Biol. Evol.">
        <title>Genomics of Secondarily Temperate Adaptation in the Only Non-Antarctic Icefish.</title>
        <authorList>
            <person name="Rivera-Colon A.G."/>
            <person name="Rayamajhi N."/>
            <person name="Minhas B.F."/>
            <person name="Madrigal G."/>
            <person name="Bilyk K.T."/>
            <person name="Yoon V."/>
            <person name="Hune M."/>
            <person name="Gregory S."/>
            <person name="Cheng C.H.C."/>
            <person name="Catchen J.M."/>
        </authorList>
    </citation>
    <scope>NUCLEOTIDE SEQUENCE [LARGE SCALE GENOMIC DNA]</scope>
    <source>
        <strain evidence="7">JMC-PN-2008</strain>
    </source>
</reference>
<dbReference type="SMART" id="SM00110">
    <property type="entry name" value="C1Q"/>
    <property type="match status" value="1"/>
</dbReference>
<dbReference type="SUPFAM" id="SSF49842">
    <property type="entry name" value="TNF-like"/>
    <property type="match status" value="1"/>
</dbReference>
<evidence type="ECO:0000256" key="3">
    <source>
        <dbReference type="ARBA" id="ARBA00022530"/>
    </source>
</evidence>
<protein>
    <recommendedName>
        <fullName evidence="6">C1q domain-containing protein</fullName>
    </recommendedName>
</protein>
<feature type="region of interest" description="Disordered" evidence="4">
    <location>
        <begin position="30"/>
        <end position="101"/>
    </location>
</feature>
<dbReference type="InterPro" id="IPR008983">
    <property type="entry name" value="Tumour_necrosis_fac-like_dom"/>
</dbReference>
<feature type="chain" id="PRO_5042904808" description="C1q domain-containing protein" evidence="5">
    <location>
        <begin position="25"/>
        <end position="242"/>
    </location>
</feature>
<comment type="subcellular location">
    <subcellularLocation>
        <location evidence="1">Secreted</location>
        <location evidence="1">Extracellular space</location>
        <location evidence="1">Extracellular matrix</location>
    </subcellularLocation>
</comment>
<dbReference type="PANTHER" id="PTHR15427:SF43">
    <property type="entry name" value="COMPLEMENT COMPONENT 1, Q SUBCOMPONENT, B CHAIN PRECURSOR"/>
    <property type="match status" value="1"/>
</dbReference>
<evidence type="ECO:0000256" key="2">
    <source>
        <dbReference type="ARBA" id="ARBA00022525"/>
    </source>
</evidence>
<accession>A0AAN8AXY1</accession>
<dbReference type="InterPro" id="IPR001073">
    <property type="entry name" value="C1q_dom"/>
</dbReference>
<evidence type="ECO:0000256" key="1">
    <source>
        <dbReference type="ARBA" id="ARBA00004498"/>
    </source>
</evidence>
<sequence length="242" mass="25738">MAPRWLSCSTAVVLLMLLITPAVTQSCSPGIPGIPGTHGPNGMDGLKGEKGDPGEAGQPVRGQKGFQGLVGPPGRPGMKGDVGLPGSPGNPGRIGEKGRPFNPSNQQKSFFSYKRVIAHPPELDNTLNFNNQILPDLDEQFRGESLTNGSFICTVSGIYFFSYHVSAKSRVCLKLMKNTDIHLAMCDTSEGFLVTSGSAVLELLAGDSVSLQPTRYNSMVTRMDSTSHIFTGFLISPTDPAI</sequence>
<dbReference type="EMBL" id="JAUZQC010000004">
    <property type="protein sequence ID" value="KAK5873132.1"/>
    <property type="molecule type" value="Genomic_DNA"/>
</dbReference>
<keyword evidence="3" id="KW-0272">Extracellular matrix</keyword>
<feature type="domain" description="C1q" evidence="6">
    <location>
        <begin position="104"/>
        <end position="241"/>
    </location>
</feature>
<gene>
    <name evidence="7" type="ORF">PBY51_013773</name>
</gene>
<feature type="signal peptide" evidence="5">
    <location>
        <begin position="1"/>
        <end position="24"/>
    </location>
</feature>
<dbReference type="Proteomes" id="UP001346869">
    <property type="component" value="Unassembled WGS sequence"/>
</dbReference>
<dbReference type="InterPro" id="IPR050392">
    <property type="entry name" value="Collagen/C1q_domain"/>
</dbReference>
<dbReference type="PRINTS" id="PR00007">
    <property type="entry name" value="COMPLEMNTC1Q"/>
</dbReference>
<comment type="caution">
    <text evidence="7">The sequence shown here is derived from an EMBL/GenBank/DDBJ whole genome shotgun (WGS) entry which is preliminary data.</text>
</comment>
<evidence type="ECO:0000259" key="6">
    <source>
        <dbReference type="PROSITE" id="PS50871"/>
    </source>
</evidence>
<dbReference type="AlphaFoldDB" id="A0AAN8AXY1"/>
<keyword evidence="2" id="KW-0964">Secreted</keyword>
<feature type="compositionally biased region" description="Low complexity" evidence="4">
    <location>
        <begin position="30"/>
        <end position="41"/>
    </location>
</feature>